<sequence length="44" mass="4454">MNAFPHLVNAPVLGCSGLGYSVRGTALLRDVDLSIAAGETPGRG</sequence>
<proteinExistence type="predicted"/>
<dbReference type="EMBL" id="ADWY01000554">
    <property type="protein sequence ID" value="EGH12606.1"/>
    <property type="molecule type" value="Genomic_DNA"/>
</dbReference>
<feature type="non-terminal residue" evidence="1">
    <location>
        <position position="44"/>
    </location>
</feature>
<protein>
    <submittedName>
        <fullName evidence="1">Iron ABC transporter ATP-binding protein</fullName>
    </submittedName>
</protein>
<dbReference type="GO" id="GO:0005524">
    <property type="term" value="F:ATP binding"/>
    <property type="evidence" value="ECO:0007669"/>
    <property type="project" value="UniProtKB-KW"/>
</dbReference>
<accession>F3C4I3</accession>
<evidence type="ECO:0000313" key="1">
    <source>
        <dbReference type="EMBL" id="EGH12606.1"/>
    </source>
</evidence>
<reference evidence="1 2" key="1">
    <citation type="journal article" date="2011" name="PLoS Pathog.">
        <title>Dynamic evolution of pathogenicity revealed by sequencing and comparative genomics of 19 Pseudomonas syringae isolates.</title>
        <authorList>
            <person name="Baltrus D.A."/>
            <person name="Nishimura M.T."/>
            <person name="Romanchuk A."/>
            <person name="Chang J.H."/>
            <person name="Mukhtar M.S."/>
            <person name="Cherkis K."/>
            <person name="Roach J."/>
            <person name="Grant S.R."/>
            <person name="Jones C.D."/>
            <person name="Dangl J.L."/>
        </authorList>
    </citation>
    <scope>NUCLEOTIDE SEQUENCE [LARGE SCALE GENOMIC DNA]</scope>
    <source>
        <strain evidence="2">race 4</strain>
    </source>
</reference>
<name>F3C4I3_PSESG</name>
<gene>
    <name evidence="1" type="ORF">Pgy4_12711</name>
</gene>
<organism evidence="1 2">
    <name type="scientific">Pseudomonas savastanoi pv. glycinea str. race 4</name>
    <dbReference type="NCBI Taxonomy" id="875330"/>
    <lineage>
        <taxon>Bacteria</taxon>
        <taxon>Pseudomonadati</taxon>
        <taxon>Pseudomonadota</taxon>
        <taxon>Gammaproteobacteria</taxon>
        <taxon>Pseudomonadales</taxon>
        <taxon>Pseudomonadaceae</taxon>
        <taxon>Pseudomonas</taxon>
    </lineage>
</organism>
<keyword evidence="1" id="KW-0547">Nucleotide-binding</keyword>
<evidence type="ECO:0000313" key="2">
    <source>
        <dbReference type="Proteomes" id="UP000005466"/>
    </source>
</evidence>
<comment type="caution">
    <text evidence="1">The sequence shown here is derived from an EMBL/GenBank/DDBJ whole genome shotgun (WGS) entry which is preliminary data.</text>
</comment>
<dbReference type="Proteomes" id="UP000005466">
    <property type="component" value="Unassembled WGS sequence"/>
</dbReference>
<dbReference type="AlphaFoldDB" id="F3C4I3"/>
<keyword evidence="1" id="KW-0067">ATP-binding</keyword>
<dbReference type="HOGENOM" id="CLU_213540_0_0_6"/>